<evidence type="ECO:0000313" key="3">
    <source>
        <dbReference type="Proteomes" id="UP000460298"/>
    </source>
</evidence>
<comment type="caution">
    <text evidence="2">The sequence shown here is derived from an EMBL/GenBank/DDBJ whole genome shotgun (WGS) entry which is preliminary data.</text>
</comment>
<dbReference type="EMBL" id="WBUI01000008">
    <property type="protein sequence ID" value="KAB2932650.1"/>
    <property type="molecule type" value="Genomic_DNA"/>
</dbReference>
<evidence type="ECO:0000256" key="1">
    <source>
        <dbReference type="SAM" id="Phobius"/>
    </source>
</evidence>
<sequence length="125" mass="14035">MPWLEIVLRSIVALILIVFPVNALFLKLFRPTIPERGALLMKAFADTGYLLPFIQYSELVFGILLLFNVATPLVLVLLIAITVNIFLFHIFLAPPVFGPGPALFVLNVALIVLHYRDYLALIRGF</sequence>
<name>A0A833H1M7_9LEPT</name>
<keyword evidence="1" id="KW-0812">Transmembrane</keyword>
<proteinExistence type="predicted"/>
<dbReference type="AlphaFoldDB" id="A0A833H1M7"/>
<organism evidence="2 3">
    <name type="scientific">Leptonema illini</name>
    <dbReference type="NCBI Taxonomy" id="183"/>
    <lineage>
        <taxon>Bacteria</taxon>
        <taxon>Pseudomonadati</taxon>
        <taxon>Spirochaetota</taxon>
        <taxon>Spirochaetia</taxon>
        <taxon>Leptospirales</taxon>
        <taxon>Leptospiraceae</taxon>
        <taxon>Leptonema</taxon>
    </lineage>
</organism>
<keyword evidence="1" id="KW-0472">Membrane</keyword>
<feature type="transmembrane region" description="Helical" evidence="1">
    <location>
        <begin position="6"/>
        <end position="26"/>
    </location>
</feature>
<dbReference type="Proteomes" id="UP000460298">
    <property type="component" value="Unassembled WGS sequence"/>
</dbReference>
<gene>
    <name evidence="2" type="ORF">F9K24_09730</name>
</gene>
<accession>A0A833H1M7</accession>
<reference evidence="2 3" key="1">
    <citation type="submission" date="2019-10" db="EMBL/GenBank/DDBJ databases">
        <title>Extracellular Electron Transfer in a Candidatus Methanoperedens spp. Enrichment Culture.</title>
        <authorList>
            <person name="Berger S."/>
            <person name="Rangel Shaw D."/>
            <person name="Berben T."/>
            <person name="In 'T Zandt M."/>
            <person name="Frank J."/>
            <person name="Reimann J."/>
            <person name="Jetten M.S.M."/>
            <person name="Welte C.U."/>
        </authorList>
    </citation>
    <scope>NUCLEOTIDE SEQUENCE [LARGE SCALE GENOMIC DNA]</scope>
    <source>
        <strain evidence="2">SB12</strain>
    </source>
</reference>
<feature type="transmembrane region" description="Helical" evidence="1">
    <location>
        <begin position="59"/>
        <end position="90"/>
    </location>
</feature>
<evidence type="ECO:0000313" key="2">
    <source>
        <dbReference type="EMBL" id="KAB2932650.1"/>
    </source>
</evidence>
<keyword evidence="1" id="KW-1133">Transmembrane helix</keyword>
<protein>
    <submittedName>
        <fullName evidence="2">DoxX protein</fullName>
    </submittedName>
</protein>
<feature type="transmembrane region" description="Helical" evidence="1">
    <location>
        <begin position="96"/>
        <end position="115"/>
    </location>
</feature>